<dbReference type="OrthoDB" id="9804366at2"/>
<dbReference type="EMBL" id="CP013244">
    <property type="protein sequence ID" value="ANP47747.1"/>
    <property type="molecule type" value="Genomic_DNA"/>
</dbReference>
<dbReference type="Gene3D" id="3.90.1150.10">
    <property type="entry name" value="Aspartate Aminotransferase, domain 1"/>
    <property type="match status" value="1"/>
</dbReference>
<dbReference type="InterPro" id="IPR000192">
    <property type="entry name" value="Aminotrans_V_dom"/>
</dbReference>
<dbReference type="Proteomes" id="UP000092498">
    <property type="component" value="Chromosome"/>
</dbReference>
<sequence>MKLGREARSHWTLDPAGVFLNHGSFGACPGEVLAAQSAIRAEMENHPDQFFARSIEPNEDTLLRKAAAALAAFTDAPEGQLAFVESTTVGIQAVLQSFPLSEGDEVLITSHQYHAVKLAAQRRCRETGATLIEADVSAPVSDDDVFECITARISDRTRLAIIDHITSATALTFPVKRIAAALRERGVKILIDGAHAVGQLDLNIADIDADWYVTNAHKWLFAPKGSALLHARASEALETRPAITSHYFERGFPEAFDYVGTRDYSAWLATPAALKFYQSLGGARVRAHARDIIAFASEQFAQLGARGLGSLEMSAAMRVFELPTRAPIDHVTALRWRDALWDKHKIQTKPDGQTGKLRLRISAAAYVDKADITQFVDALSADGWPART</sequence>
<dbReference type="KEGG" id="cbot:ATE48_18515"/>
<reference evidence="3 4" key="1">
    <citation type="submission" date="2015-11" db="EMBL/GenBank/DDBJ databases">
        <title>Whole-Genome Sequence of Candidatus Oderbacter manganicum from the National Park Lower Oder Valley, Germany.</title>
        <authorList>
            <person name="Braun B."/>
            <person name="Liere K."/>
            <person name="Szewzyk U."/>
        </authorList>
    </citation>
    <scope>NUCLEOTIDE SEQUENCE [LARGE SCALE GENOMIC DNA]</scope>
    <source>
        <strain evidence="3 4">OTSz_A_272</strain>
    </source>
</reference>
<accession>A0A1B1AME7</accession>
<evidence type="ECO:0000256" key="1">
    <source>
        <dbReference type="ARBA" id="ARBA00022898"/>
    </source>
</evidence>
<proteinExistence type="predicted"/>
<dbReference type="RefSeq" id="WP_066774173.1">
    <property type="nucleotide sequence ID" value="NZ_CP013244.1"/>
</dbReference>
<dbReference type="PANTHER" id="PTHR43092">
    <property type="entry name" value="L-CYSTEINE DESULFHYDRASE"/>
    <property type="match status" value="1"/>
</dbReference>
<dbReference type="Pfam" id="PF00266">
    <property type="entry name" value="Aminotran_5"/>
    <property type="match status" value="1"/>
</dbReference>
<name>A0A1B1AME7_9PROT</name>
<organism evidence="3 4">
    <name type="scientific">Candidatus Viadribacter manganicus</name>
    <dbReference type="NCBI Taxonomy" id="1759059"/>
    <lineage>
        <taxon>Bacteria</taxon>
        <taxon>Pseudomonadati</taxon>
        <taxon>Pseudomonadota</taxon>
        <taxon>Alphaproteobacteria</taxon>
        <taxon>Hyphomonadales</taxon>
        <taxon>Hyphomonadaceae</taxon>
        <taxon>Candidatus Viadribacter</taxon>
    </lineage>
</organism>
<dbReference type="STRING" id="1759059.ATE48_18515"/>
<dbReference type="PROSITE" id="PS51257">
    <property type="entry name" value="PROKAR_LIPOPROTEIN"/>
    <property type="match status" value="1"/>
</dbReference>
<evidence type="ECO:0000313" key="3">
    <source>
        <dbReference type="EMBL" id="ANP47747.1"/>
    </source>
</evidence>
<keyword evidence="4" id="KW-1185">Reference proteome</keyword>
<dbReference type="InterPro" id="IPR015421">
    <property type="entry name" value="PyrdxlP-dep_Trfase_major"/>
</dbReference>
<evidence type="ECO:0000259" key="2">
    <source>
        <dbReference type="Pfam" id="PF00266"/>
    </source>
</evidence>
<dbReference type="PANTHER" id="PTHR43092:SF2">
    <property type="entry name" value="HERCYNYLCYSTEINE SULFOXIDE LYASE"/>
    <property type="match status" value="1"/>
</dbReference>
<dbReference type="AlphaFoldDB" id="A0A1B1AME7"/>
<dbReference type="InParanoid" id="A0A1B1AME7"/>
<evidence type="ECO:0000313" key="4">
    <source>
        <dbReference type="Proteomes" id="UP000092498"/>
    </source>
</evidence>
<dbReference type="SUPFAM" id="SSF53383">
    <property type="entry name" value="PLP-dependent transferases"/>
    <property type="match status" value="1"/>
</dbReference>
<dbReference type="Gene3D" id="3.40.640.10">
    <property type="entry name" value="Type I PLP-dependent aspartate aminotransferase-like (Major domain)"/>
    <property type="match status" value="1"/>
</dbReference>
<protein>
    <recommendedName>
        <fullName evidence="2">Aminotransferase class V domain-containing protein</fullName>
    </recommendedName>
</protein>
<gene>
    <name evidence="3" type="ORF">ATE48_18515</name>
</gene>
<dbReference type="InterPro" id="IPR015424">
    <property type="entry name" value="PyrdxlP-dep_Trfase"/>
</dbReference>
<feature type="domain" description="Aminotransferase class V" evidence="2">
    <location>
        <begin position="62"/>
        <end position="334"/>
    </location>
</feature>
<dbReference type="InterPro" id="IPR015422">
    <property type="entry name" value="PyrdxlP-dep_Trfase_small"/>
</dbReference>
<keyword evidence="1" id="KW-0663">Pyridoxal phosphate</keyword>